<organism evidence="2 3">
    <name type="scientific">Actinomadura meridiana</name>
    <dbReference type="NCBI Taxonomy" id="559626"/>
    <lineage>
        <taxon>Bacteria</taxon>
        <taxon>Bacillati</taxon>
        <taxon>Actinomycetota</taxon>
        <taxon>Actinomycetes</taxon>
        <taxon>Streptosporangiales</taxon>
        <taxon>Thermomonosporaceae</taxon>
        <taxon>Actinomadura</taxon>
    </lineage>
</organism>
<dbReference type="Pfam" id="PF00903">
    <property type="entry name" value="Glyoxalase"/>
    <property type="match status" value="1"/>
</dbReference>
<dbReference type="InterPro" id="IPR029068">
    <property type="entry name" value="Glyas_Bleomycin-R_OHBP_Dase"/>
</dbReference>
<reference evidence="3" key="1">
    <citation type="journal article" date="2019" name="Int. J. Syst. Evol. Microbiol.">
        <title>The Global Catalogue of Microorganisms (GCM) 10K type strain sequencing project: providing services to taxonomists for standard genome sequencing and annotation.</title>
        <authorList>
            <consortium name="The Broad Institute Genomics Platform"/>
            <consortium name="The Broad Institute Genome Sequencing Center for Infectious Disease"/>
            <person name="Wu L."/>
            <person name="Ma J."/>
        </authorList>
    </citation>
    <scope>NUCLEOTIDE SEQUENCE [LARGE SCALE GENOMIC DNA]</scope>
    <source>
        <strain evidence="3">JCM 17440</strain>
    </source>
</reference>
<dbReference type="PROSITE" id="PS51819">
    <property type="entry name" value="VOC"/>
    <property type="match status" value="1"/>
</dbReference>
<evidence type="ECO:0000313" key="3">
    <source>
        <dbReference type="Proteomes" id="UP001501710"/>
    </source>
</evidence>
<evidence type="ECO:0000313" key="2">
    <source>
        <dbReference type="EMBL" id="GAA4237744.1"/>
    </source>
</evidence>
<dbReference type="Gene3D" id="3.10.180.10">
    <property type="entry name" value="2,3-Dihydroxybiphenyl 1,2-Dioxygenase, domain 1"/>
    <property type="match status" value="1"/>
</dbReference>
<sequence>MDVLSSRVLLRPADPARTRSFYRDVLGLAVYREFGPADSPGTVFFLGPGFLEVSGHGRGGTGSSPMIWLQVRDVRAEHERLAAAGARVIREPRVEPWGLVEMWIEDPDGVKIVIVEVPDDHPLRRDHRT</sequence>
<accession>A0ABP8CDA9</accession>
<dbReference type="SUPFAM" id="SSF54593">
    <property type="entry name" value="Glyoxalase/Bleomycin resistance protein/Dihydroxybiphenyl dioxygenase"/>
    <property type="match status" value="1"/>
</dbReference>
<evidence type="ECO:0000259" key="1">
    <source>
        <dbReference type="PROSITE" id="PS51819"/>
    </source>
</evidence>
<name>A0ABP8CDA9_9ACTN</name>
<gene>
    <name evidence="2" type="ORF">GCM10022254_50800</name>
</gene>
<dbReference type="RefSeq" id="WP_344900871.1">
    <property type="nucleotide sequence ID" value="NZ_BAABAS010000019.1"/>
</dbReference>
<dbReference type="InterPro" id="IPR004360">
    <property type="entry name" value="Glyas_Fos-R_dOase_dom"/>
</dbReference>
<dbReference type="Proteomes" id="UP001501710">
    <property type="component" value="Unassembled WGS sequence"/>
</dbReference>
<keyword evidence="3" id="KW-1185">Reference proteome</keyword>
<protein>
    <submittedName>
        <fullName evidence="2">VOC family protein</fullName>
    </submittedName>
</protein>
<comment type="caution">
    <text evidence="2">The sequence shown here is derived from an EMBL/GenBank/DDBJ whole genome shotgun (WGS) entry which is preliminary data.</text>
</comment>
<dbReference type="InterPro" id="IPR037523">
    <property type="entry name" value="VOC_core"/>
</dbReference>
<feature type="domain" description="VOC" evidence="1">
    <location>
        <begin position="3"/>
        <end position="117"/>
    </location>
</feature>
<dbReference type="EMBL" id="BAABAS010000019">
    <property type="protein sequence ID" value="GAA4237744.1"/>
    <property type="molecule type" value="Genomic_DNA"/>
</dbReference>
<proteinExistence type="predicted"/>